<dbReference type="FunFam" id="2.60.40.10:FF:000621">
    <property type="entry name" value="Immunoglobulin superfamily member 10"/>
    <property type="match status" value="1"/>
</dbReference>
<evidence type="ECO:0000256" key="1">
    <source>
        <dbReference type="ARBA" id="ARBA00004167"/>
    </source>
</evidence>
<feature type="domain" description="Ig-like" evidence="10">
    <location>
        <begin position="540"/>
        <end position="635"/>
    </location>
</feature>
<feature type="non-terminal residue" evidence="11">
    <location>
        <position position="1"/>
    </location>
</feature>
<dbReference type="Gene3D" id="2.60.40.10">
    <property type="entry name" value="Immunoglobulins"/>
    <property type="match status" value="7"/>
</dbReference>
<organism evidence="11 12">
    <name type="scientific">Loxia curvirostra</name>
    <name type="common">Red crossbill</name>
    <dbReference type="NCBI Taxonomy" id="64802"/>
    <lineage>
        <taxon>Eukaryota</taxon>
        <taxon>Metazoa</taxon>
        <taxon>Chordata</taxon>
        <taxon>Craniata</taxon>
        <taxon>Vertebrata</taxon>
        <taxon>Euteleostomi</taxon>
        <taxon>Archelosauria</taxon>
        <taxon>Archosauria</taxon>
        <taxon>Dinosauria</taxon>
        <taxon>Saurischia</taxon>
        <taxon>Theropoda</taxon>
        <taxon>Coelurosauria</taxon>
        <taxon>Aves</taxon>
        <taxon>Neognathae</taxon>
        <taxon>Neoaves</taxon>
        <taxon>Telluraves</taxon>
        <taxon>Australaves</taxon>
        <taxon>Passeriformes</taxon>
        <taxon>Passeroidea</taxon>
        <taxon>Fringillidae</taxon>
        <taxon>Carduelinae</taxon>
        <taxon>Loxia</taxon>
    </lineage>
</organism>
<dbReference type="SUPFAM" id="SSF48726">
    <property type="entry name" value="Immunoglobulin"/>
    <property type="match status" value="7"/>
</dbReference>
<dbReference type="CDD" id="cd00096">
    <property type="entry name" value="Ig"/>
    <property type="match status" value="3"/>
</dbReference>
<evidence type="ECO:0000256" key="9">
    <source>
        <dbReference type="ARBA" id="ARBA00023319"/>
    </source>
</evidence>
<feature type="domain" description="Ig-like" evidence="10">
    <location>
        <begin position="349"/>
        <end position="439"/>
    </location>
</feature>
<dbReference type="Proteomes" id="UP000564784">
    <property type="component" value="Unassembled WGS sequence"/>
</dbReference>
<protein>
    <submittedName>
        <fullName evidence="11">IGS10 protein</fullName>
    </submittedName>
</protein>
<dbReference type="InterPro" id="IPR003599">
    <property type="entry name" value="Ig_sub"/>
</dbReference>
<evidence type="ECO:0000256" key="6">
    <source>
        <dbReference type="ARBA" id="ARBA00022989"/>
    </source>
</evidence>
<dbReference type="PANTHER" id="PTHR12231">
    <property type="entry name" value="CTX-RELATED TYPE I TRANSMEMBRANE PROTEIN"/>
    <property type="match status" value="1"/>
</dbReference>
<comment type="subcellular location">
    <subcellularLocation>
        <location evidence="1">Membrane</location>
        <topology evidence="1">Single-pass membrane protein</topology>
    </subcellularLocation>
</comment>
<keyword evidence="5" id="KW-0677">Repeat</keyword>
<feature type="non-terminal residue" evidence="11">
    <location>
        <position position="635"/>
    </location>
</feature>
<evidence type="ECO:0000256" key="5">
    <source>
        <dbReference type="ARBA" id="ARBA00022737"/>
    </source>
</evidence>
<evidence type="ECO:0000259" key="10">
    <source>
        <dbReference type="PROSITE" id="PS50835"/>
    </source>
</evidence>
<feature type="domain" description="Ig-like" evidence="10">
    <location>
        <begin position="246"/>
        <end position="343"/>
    </location>
</feature>
<dbReference type="InterPro" id="IPR036179">
    <property type="entry name" value="Ig-like_dom_sf"/>
</dbReference>
<keyword evidence="9" id="KW-0393">Immunoglobulin domain</keyword>
<feature type="domain" description="Ig-like" evidence="10">
    <location>
        <begin position="49"/>
        <end position="147"/>
    </location>
</feature>
<name>A0A7K7INM6_LOXCU</name>
<evidence type="ECO:0000313" key="12">
    <source>
        <dbReference type="Proteomes" id="UP000564784"/>
    </source>
</evidence>
<keyword evidence="4" id="KW-0732">Signal</keyword>
<dbReference type="InterPro" id="IPR013783">
    <property type="entry name" value="Ig-like_fold"/>
</dbReference>
<proteinExistence type="predicted"/>
<keyword evidence="8" id="KW-1015">Disulfide bond</keyword>
<evidence type="ECO:0000256" key="2">
    <source>
        <dbReference type="ARBA" id="ARBA00022614"/>
    </source>
</evidence>
<dbReference type="FunFam" id="2.60.40.10:FF:000537">
    <property type="entry name" value="immunoglobulin superfamily member 10"/>
    <property type="match status" value="1"/>
</dbReference>
<accession>A0A7K7INM6</accession>
<dbReference type="InterPro" id="IPR051170">
    <property type="entry name" value="Neural/epithelial_adhesion"/>
</dbReference>
<dbReference type="PRINTS" id="PR01832">
    <property type="entry name" value="VEGFRECEPTOR"/>
</dbReference>
<dbReference type="Pfam" id="PF13927">
    <property type="entry name" value="Ig_3"/>
    <property type="match status" value="3"/>
</dbReference>
<keyword evidence="3" id="KW-0812">Transmembrane</keyword>
<dbReference type="Pfam" id="PF07679">
    <property type="entry name" value="I-set"/>
    <property type="match status" value="3"/>
</dbReference>
<dbReference type="OrthoDB" id="10062932at2759"/>
<keyword evidence="6" id="KW-1133">Transmembrane helix</keyword>
<gene>
    <name evidence="11" type="primary">Igsf10_1</name>
    <name evidence="11" type="ORF">LOXCUR_R16013</name>
</gene>
<dbReference type="GO" id="GO:0016020">
    <property type="term" value="C:membrane"/>
    <property type="evidence" value="ECO:0007669"/>
    <property type="project" value="UniProtKB-SubCell"/>
</dbReference>
<dbReference type="PANTHER" id="PTHR12231:SF253">
    <property type="entry name" value="DPR-INTERACTING PROTEIN ETA, ISOFORM B-RELATED"/>
    <property type="match status" value="1"/>
</dbReference>
<feature type="domain" description="Ig-like" evidence="10">
    <location>
        <begin position="444"/>
        <end position="530"/>
    </location>
</feature>
<keyword evidence="2" id="KW-0433">Leucine-rich repeat</keyword>
<evidence type="ECO:0000256" key="4">
    <source>
        <dbReference type="ARBA" id="ARBA00022729"/>
    </source>
</evidence>
<evidence type="ECO:0000313" key="11">
    <source>
        <dbReference type="EMBL" id="NWY95281.1"/>
    </source>
</evidence>
<dbReference type="FunFam" id="2.60.40.10:FF:000076">
    <property type="entry name" value="Leucine-rich repeat and Ig domain-containing 4"/>
    <property type="match status" value="1"/>
</dbReference>
<dbReference type="InterPro" id="IPR007110">
    <property type="entry name" value="Ig-like_dom"/>
</dbReference>
<dbReference type="EMBL" id="VZSM01002790">
    <property type="protein sequence ID" value="NWY95281.1"/>
    <property type="molecule type" value="Genomic_DNA"/>
</dbReference>
<dbReference type="PROSITE" id="PS50835">
    <property type="entry name" value="IG_LIKE"/>
    <property type="match status" value="6"/>
</dbReference>
<feature type="domain" description="Ig-like" evidence="10">
    <location>
        <begin position="153"/>
        <end position="243"/>
    </location>
</feature>
<dbReference type="InterPro" id="IPR013098">
    <property type="entry name" value="Ig_I-set"/>
</dbReference>
<sequence length="635" mass="68477">MGSRIHVYPNGSLAIEAVTEKDAGDYLCVARNSIGDDLILMKVSIAMKPAKIDHKQQFKKLVPYGKDFRVDCKASGSPTPAISWGLPDGTVVNSAMQADDSGHRARRYVLFHNGTLYLNKAGVAEGGDYTCYAQNTLGRDEMKIHVTVIVAAPQIKHNHKTQVTVTAGDAALLDCEAAGEPRAQIFWVLPSSERISSSTARHSLHANGSLSISQASLLDAGEYLCVARNPGGDDSKLYKLDVAANPPIINGLHRNQTIMKVTAVRHSKKHIDCRAEGTPPPQIMWIMPDNIFLAAPYYGSRILVHKNGTLEIRNIRPSDTGDFICVARNDGGETVLVVQLEVTEMLRRPMFKNPFNEKIIAKPGKTITLNCSVDGNPPPDISWMLPNGTWFSSSIRTAQFSTGSSGTLTIYSPESQHAGRYRCAARNQVGYIEKLMVLEVAQKPKILTRPAGLVRGVSGEPLSLHCLAEGSPRPRLAWTLPGGRVLERPQLSGRLLLLDNGTLVIGAASAHDAGNYLCRAHNLAGDSSLTIPVVVAAYAPRIMGRPPPAIHTLPGAAVQLHCVVLGIPKPEITWELPDHSVLSTAHQGRGSGGELLHPTGTLLLQNPRPSSSGTYRCTARNPLGTDTAATYVHVI</sequence>
<keyword evidence="7" id="KW-0472">Membrane</keyword>
<evidence type="ECO:0000256" key="8">
    <source>
        <dbReference type="ARBA" id="ARBA00023157"/>
    </source>
</evidence>
<dbReference type="SMART" id="SM00408">
    <property type="entry name" value="IGc2"/>
    <property type="match status" value="6"/>
</dbReference>
<dbReference type="GO" id="GO:0043005">
    <property type="term" value="C:neuron projection"/>
    <property type="evidence" value="ECO:0007669"/>
    <property type="project" value="TreeGrafter"/>
</dbReference>
<keyword evidence="12" id="KW-1185">Reference proteome</keyword>
<evidence type="ECO:0000256" key="7">
    <source>
        <dbReference type="ARBA" id="ARBA00023136"/>
    </source>
</evidence>
<reference evidence="11 12" key="1">
    <citation type="submission" date="2019-09" db="EMBL/GenBank/DDBJ databases">
        <title>Bird 10,000 Genomes (B10K) Project - Family phase.</title>
        <authorList>
            <person name="Zhang G."/>
        </authorList>
    </citation>
    <scope>NUCLEOTIDE SEQUENCE [LARGE SCALE GENOMIC DNA]</scope>
    <source>
        <strain evidence="11">OUT-0011</strain>
        <tissue evidence="11">Muscle</tissue>
    </source>
</reference>
<dbReference type="AlphaFoldDB" id="A0A7K7INM6"/>
<dbReference type="InterPro" id="IPR003598">
    <property type="entry name" value="Ig_sub2"/>
</dbReference>
<dbReference type="SMART" id="SM00409">
    <property type="entry name" value="IG"/>
    <property type="match status" value="6"/>
</dbReference>
<comment type="caution">
    <text evidence="11">The sequence shown here is derived from an EMBL/GenBank/DDBJ whole genome shotgun (WGS) entry which is preliminary data.</text>
</comment>
<dbReference type="FunFam" id="2.60.40.10:FF:001377">
    <property type="entry name" value="Matrix remodeling associated 5"/>
    <property type="match status" value="1"/>
</dbReference>
<evidence type="ECO:0000256" key="3">
    <source>
        <dbReference type="ARBA" id="ARBA00022692"/>
    </source>
</evidence>
<dbReference type="FunFam" id="2.60.40.10:FF:000032">
    <property type="entry name" value="palladin isoform X1"/>
    <property type="match status" value="2"/>
</dbReference>